<dbReference type="Proteomes" id="UP000317747">
    <property type="component" value="Unassembled WGS sequence"/>
</dbReference>
<evidence type="ECO:0000313" key="2">
    <source>
        <dbReference type="EMBL" id="TPV42132.1"/>
    </source>
</evidence>
<reference evidence="2 3" key="1">
    <citation type="submission" date="2019-06" db="EMBL/GenBank/DDBJ databases">
        <title>Taxogenomics and systematics of the genus Pantoea.</title>
        <authorList>
            <person name="Tambong J.T."/>
        </authorList>
    </citation>
    <scope>NUCLEOTIDE SEQUENCE [LARGE SCALE GENOMIC DNA]</scope>
    <source>
        <strain evidence="2 3">LMG 24200</strain>
    </source>
</reference>
<name>A0A506Q8E8_9GAMM</name>
<sequence length="179" mass="19215">MTALPHNPQHHSAPPARPEAPRRSPQSGSSDATRSGPPSRTDPVREERSLFDALLLTPGEPPPPLILPWEGSSSFGSQLPADPASSASPVRAWQQLEPPLCGMVDAQPAGPVSMTLLLPLLGEVDARLSPFAAGWDISLRFTPPAMNMMAAHEARCRASLRRRLACPVRLRFEQRGGPA</sequence>
<dbReference type="EMBL" id="VHJA01000054">
    <property type="protein sequence ID" value="TPV42132.1"/>
    <property type="molecule type" value="Genomic_DNA"/>
</dbReference>
<proteinExistence type="predicted"/>
<dbReference type="RefSeq" id="WP_140917080.1">
    <property type="nucleotide sequence ID" value="NZ_CP071405.1"/>
</dbReference>
<protein>
    <recommendedName>
        <fullName evidence="4">Type III secretion protein</fullName>
    </recommendedName>
</protein>
<accession>A0A506Q8E8</accession>
<evidence type="ECO:0000313" key="3">
    <source>
        <dbReference type="Proteomes" id="UP000317747"/>
    </source>
</evidence>
<dbReference type="OrthoDB" id="6539643at2"/>
<dbReference type="CDD" id="cd17468">
    <property type="entry name" value="T3SS_HrpP_C"/>
    <property type="match status" value="1"/>
</dbReference>
<dbReference type="InterPro" id="IPR049757">
    <property type="entry name" value="T3SS_HrpP-like_C"/>
</dbReference>
<comment type="caution">
    <text evidence="2">The sequence shown here is derived from an EMBL/GenBank/DDBJ whole genome shotgun (WGS) entry which is preliminary data.</text>
</comment>
<organism evidence="2 3">
    <name type="scientific">Pantoea deleyi</name>
    <dbReference type="NCBI Taxonomy" id="470932"/>
    <lineage>
        <taxon>Bacteria</taxon>
        <taxon>Pseudomonadati</taxon>
        <taxon>Pseudomonadota</taxon>
        <taxon>Gammaproteobacteria</taxon>
        <taxon>Enterobacterales</taxon>
        <taxon>Erwiniaceae</taxon>
        <taxon>Pantoea</taxon>
    </lineage>
</organism>
<evidence type="ECO:0000256" key="1">
    <source>
        <dbReference type="SAM" id="MobiDB-lite"/>
    </source>
</evidence>
<evidence type="ECO:0008006" key="4">
    <source>
        <dbReference type="Google" id="ProtNLM"/>
    </source>
</evidence>
<dbReference type="AlphaFoldDB" id="A0A506Q8E8"/>
<feature type="region of interest" description="Disordered" evidence="1">
    <location>
        <begin position="1"/>
        <end position="87"/>
    </location>
</feature>
<gene>
    <name evidence="2" type="ORF">FJW01_10195</name>
</gene>
<keyword evidence="3" id="KW-1185">Reference proteome</keyword>
<feature type="compositionally biased region" description="Polar residues" evidence="1">
    <location>
        <begin position="28"/>
        <end position="38"/>
    </location>
</feature>